<dbReference type="Pfam" id="PF04279">
    <property type="entry name" value="IspA"/>
    <property type="match status" value="1"/>
</dbReference>
<sequence>MGILFDMFPVIAFFIAYLLAPSGSTLIPTLTIVVAMALQIAIQKIKDGVVKKLHLYSFLLLLPFAALAIYFKNYSFVAWKFSIFYWAIGLVILGAYYFKQINLFEKLFIYIEKQLDAVPAEVWGRCNIMYAVFMISIGILNIIIFYNFGQDTWFYFKVFGTIGLNMAFLIGIMIYLFKFIPDENKEQAIEPDTNSDGQ</sequence>
<keyword evidence="3 5" id="KW-1133">Transmembrane helix</keyword>
<protein>
    <recommendedName>
        <fullName evidence="7">Intracellular septation protein IspA</fullName>
    </recommendedName>
</protein>
<accession>A0A3B0Y3E6</accession>
<feature type="transmembrane region" description="Helical" evidence="5">
    <location>
        <begin position="128"/>
        <end position="148"/>
    </location>
</feature>
<organism evidence="6">
    <name type="scientific">hydrothermal vent metagenome</name>
    <dbReference type="NCBI Taxonomy" id="652676"/>
    <lineage>
        <taxon>unclassified sequences</taxon>
        <taxon>metagenomes</taxon>
        <taxon>ecological metagenomes</taxon>
    </lineage>
</organism>
<dbReference type="AlphaFoldDB" id="A0A3B0Y3E6"/>
<name>A0A3B0Y3E6_9ZZZZ</name>
<dbReference type="HAMAP" id="MF_00189">
    <property type="entry name" value="YciB"/>
    <property type="match status" value="1"/>
</dbReference>
<evidence type="ECO:0008006" key="7">
    <source>
        <dbReference type="Google" id="ProtNLM"/>
    </source>
</evidence>
<evidence type="ECO:0000256" key="5">
    <source>
        <dbReference type="SAM" id="Phobius"/>
    </source>
</evidence>
<feature type="transmembrane region" description="Helical" evidence="5">
    <location>
        <begin position="154"/>
        <end position="177"/>
    </location>
</feature>
<reference evidence="6" key="1">
    <citation type="submission" date="2018-06" db="EMBL/GenBank/DDBJ databases">
        <authorList>
            <person name="Zhirakovskaya E."/>
        </authorList>
    </citation>
    <scope>NUCLEOTIDE SEQUENCE</scope>
</reference>
<feature type="transmembrane region" description="Helical" evidence="5">
    <location>
        <begin position="12"/>
        <end position="41"/>
    </location>
</feature>
<evidence type="ECO:0000256" key="1">
    <source>
        <dbReference type="ARBA" id="ARBA00022475"/>
    </source>
</evidence>
<dbReference type="PANTHER" id="PTHR36917">
    <property type="entry name" value="INTRACELLULAR SEPTATION PROTEIN A-RELATED"/>
    <property type="match status" value="1"/>
</dbReference>
<keyword evidence="4 5" id="KW-0472">Membrane</keyword>
<keyword evidence="1" id="KW-1003">Cell membrane</keyword>
<proteinExistence type="inferred from homology"/>
<dbReference type="EMBL" id="UOFL01000076">
    <property type="protein sequence ID" value="VAW75225.1"/>
    <property type="molecule type" value="Genomic_DNA"/>
</dbReference>
<gene>
    <name evidence="6" type="ORF">MNBD_GAMMA12-893</name>
</gene>
<feature type="transmembrane region" description="Helical" evidence="5">
    <location>
        <begin position="77"/>
        <end position="98"/>
    </location>
</feature>
<dbReference type="InterPro" id="IPR006008">
    <property type="entry name" value="YciB"/>
</dbReference>
<evidence type="ECO:0000256" key="4">
    <source>
        <dbReference type="ARBA" id="ARBA00023136"/>
    </source>
</evidence>
<dbReference type="PANTHER" id="PTHR36917:SF1">
    <property type="entry name" value="INNER MEMBRANE-SPANNING PROTEIN YCIB"/>
    <property type="match status" value="1"/>
</dbReference>
<feature type="transmembrane region" description="Helical" evidence="5">
    <location>
        <begin position="53"/>
        <end position="71"/>
    </location>
</feature>
<evidence type="ECO:0000313" key="6">
    <source>
        <dbReference type="EMBL" id="VAW75225.1"/>
    </source>
</evidence>
<keyword evidence="2 5" id="KW-0812">Transmembrane</keyword>
<evidence type="ECO:0000256" key="3">
    <source>
        <dbReference type="ARBA" id="ARBA00022989"/>
    </source>
</evidence>
<evidence type="ECO:0000256" key="2">
    <source>
        <dbReference type="ARBA" id="ARBA00022692"/>
    </source>
</evidence>
<dbReference type="GO" id="GO:0005886">
    <property type="term" value="C:plasma membrane"/>
    <property type="evidence" value="ECO:0007669"/>
    <property type="project" value="TreeGrafter"/>
</dbReference>